<dbReference type="EMBL" id="CP022572">
    <property type="protein sequence ID" value="AZU62264.1"/>
    <property type="molecule type" value="Genomic_DNA"/>
</dbReference>
<keyword evidence="3" id="KW-0804">Transcription</keyword>
<keyword evidence="6" id="KW-1185">Reference proteome</keyword>
<accession>A0A3Q9QV34</accession>
<dbReference type="AlphaFoldDB" id="A0A3Q9QV34"/>
<dbReference type="Gene3D" id="1.10.10.10">
    <property type="entry name" value="Winged helix-like DNA-binding domain superfamily/Winged helix DNA-binding domain"/>
    <property type="match status" value="1"/>
</dbReference>
<evidence type="ECO:0000313" key="5">
    <source>
        <dbReference type="EMBL" id="AZU62264.1"/>
    </source>
</evidence>
<dbReference type="InterPro" id="IPR036390">
    <property type="entry name" value="WH_DNA-bd_sf"/>
</dbReference>
<dbReference type="GO" id="GO:0003677">
    <property type="term" value="F:DNA binding"/>
    <property type="evidence" value="ECO:0007669"/>
    <property type="project" value="UniProtKB-KW"/>
</dbReference>
<organism evidence="5 6">
    <name type="scientific">Neobacillus mesonae</name>
    <dbReference type="NCBI Taxonomy" id="1193713"/>
    <lineage>
        <taxon>Bacteria</taxon>
        <taxon>Bacillati</taxon>
        <taxon>Bacillota</taxon>
        <taxon>Bacilli</taxon>
        <taxon>Bacillales</taxon>
        <taxon>Bacillaceae</taxon>
        <taxon>Neobacillus</taxon>
    </lineage>
</organism>
<dbReference type="PANTHER" id="PTHR33164:SF99">
    <property type="entry name" value="MARR FAMILY REGULATORY PROTEIN"/>
    <property type="match status" value="1"/>
</dbReference>
<dbReference type="PRINTS" id="PR00598">
    <property type="entry name" value="HTHMARR"/>
</dbReference>
<dbReference type="GO" id="GO:0003700">
    <property type="term" value="F:DNA-binding transcription factor activity"/>
    <property type="evidence" value="ECO:0007669"/>
    <property type="project" value="InterPro"/>
</dbReference>
<dbReference type="PROSITE" id="PS50995">
    <property type="entry name" value="HTH_MARR_2"/>
    <property type="match status" value="1"/>
</dbReference>
<dbReference type="InterPro" id="IPR000835">
    <property type="entry name" value="HTH_MarR-typ"/>
</dbReference>
<dbReference type="KEGG" id="nmk:CHR53_13755"/>
<dbReference type="Pfam" id="PF01047">
    <property type="entry name" value="MarR"/>
    <property type="match status" value="1"/>
</dbReference>
<evidence type="ECO:0000313" key="6">
    <source>
        <dbReference type="Proteomes" id="UP000282892"/>
    </source>
</evidence>
<dbReference type="Proteomes" id="UP000282892">
    <property type="component" value="Chromosome"/>
</dbReference>
<reference evidence="5 6" key="1">
    <citation type="submission" date="2017-07" db="EMBL/GenBank/DDBJ databases">
        <title>The complete genome sequence of Bacillus mesonae strain H20-5, an efficient strain improving plant abiotic stress resistance.</title>
        <authorList>
            <person name="Kim S.Y."/>
            <person name="Song H."/>
            <person name="Sang M.K."/>
            <person name="Weon H.-Y."/>
            <person name="Song J."/>
        </authorList>
    </citation>
    <scope>NUCLEOTIDE SEQUENCE [LARGE SCALE GENOMIC DNA]</scope>
    <source>
        <strain evidence="5 6">H20-5</strain>
    </source>
</reference>
<evidence type="ECO:0000259" key="4">
    <source>
        <dbReference type="PROSITE" id="PS50995"/>
    </source>
</evidence>
<dbReference type="STRING" id="1193713.GCA_001636315_05188"/>
<evidence type="ECO:0000256" key="2">
    <source>
        <dbReference type="ARBA" id="ARBA00023125"/>
    </source>
</evidence>
<proteinExistence type="predicted"/>
<dbReference type="GO" id="GO:0006950">
    <property type="term" value="P:response to stress"/>
    <property type="evidence" value="ECO:0007669"/>
    <property type="project" value="TreeGrafter"/>
</dbReference>
<name>A0A3Q9QV34_9BACI</name>
<keyword evidence="2" id="KW-0238">DNA-binding</keyword>
<sequence>MRNAYNSEILNSFSDINKLLYKVSKMDADRNGLTVVQLKALYKISAQPNMGLVELAEHLKLTNSTVSGVVDRLVQNGLIERHTLPHDRRAITIRLSQKGEEKLEHIVLNESLLVQKLNKIKQLPAEDIENLLRIHKKVQSILSE</sequence>
<gene>
    <name evidence="5" type="ORF">CHR53_13755</name>
</gene>
<keyword evidence="1" id="KW-0805">Transcription regulation</keyword>
<dbReference type="SMART" id="SM00347">
    <property type="entry name" value="HTH_MARR"/>
    <property type="match status" value="1"/>
</dbReference>
<dbReference type="InterPro" id="IPR039422">
    <property type="entry name" value="MarR/SlyA-like"/>
</dbReference>
<feature type="domain" description="HTH marR-type" evidence="4">
    <location>
        <begin position="1"/>
        <end position="140"/>
    </location>
</feature>
<evidence type="ECO:0000256" key="3">
    <source>
        <dbReference type="ARBA" id="ARBA00023163"/>
    </source>
</evidence>
<dbReference type="RefSeq" id="WP_066399123.1">
    <property type="nucleotide sequence ID" value="NZ_CP022572.1"/>
</dbReference>
<dbReference type="OrthoDB" id="49580at2"/>
<dbReference type="InterPro" id="IPR036388">
    <property type="entry name" value="WH-like_DNA-bd_sf"/>
</dbReference>
<dbReference type="PANTHER" id="PTHR33164">
    <property type="entry name" value="TRANSCRIPTIONAL REGULATOR, MARR FAMILY"/>
    <property type="match status" value="1"/>
</dbReference>
<dbReference type="SUPFAM" id="SSF46785">
    <property type="entry name" value="Winged helix' DNA-binding domain"/>
    <property type="match status" value="1"/>
</dbReference>
<evidence type="ECO:0000256" key="1">
    <source>
        <dbReference type="ARBA" id="ARBA00023015"/>
    </source>
</evidence>
<dbReference type="InterPro" id="IPR023187">
    <property type="entry name" value="Tscrpt_reg_MarR-type_CS"/>
</dbReference>
<protein>
    <submittedName>
        <fullName evidence="5">MarR family transcriptional regulator</fullName>
    </submittedName>
</protein>
<dbReference type="PROSITE" id="PS01117">
    <property type="entry name" value="HTH_MARR_1"/>
    <property type="match status" value="1"/>
</dbReference>